<dbReference type="UniPathway" id="UPA00261">
    <property type="reaction ID" value="UER00373"/>
</dbReference>
<protein>
    <recommendedName>
        <fullName evidence="5">L-glutamate gamma-semialdehyde dehydrogenase</fullName>
        <ecNumber evidence="2">1.2.1.88</ecNumber>
    </recommendedName>
    <alternativeName>
        <fullName evidence="5">L-glutamate gamma-semialdehyde dehydrogenase</fullName>
    </alternativeName>
</protein>
<evidence type="ECO:0000313" key="14">
    <source>
        <dbReference type="EMBL" id="AFY00934.1"/>
    </source>
</evidence>
<keyword evidence="3 10" id="KW-0560">Oxidoreductase</keyword>
<evidence type="ECO:0000259" key="11">
    <source>
        <dbReference type="Pfam" id="PF00171"/>
    </source>
</evidence>
<evidence type="ECO:0000313" key="15">
    <source>
        <dbReference type="Proteomes" id="UP000010074"/>
    </source>
</evidence>
<feature type="active site" evidence="8 9">
    <location>
        <position position="744"/>
    </location>
</feature>
<dbReference type="InterPro" id="IPR016161">
    <property type="entry name" value="Ald_DH/histidinol_DH"/>
</dbReference>
<dbReference type="EC" id="1.2.1.88" evidence="2"/>
<evidence type="ECO:0000256" key="6">
    <source>
        <dbReference type="ARBA" id="ARBA00048142"/>
    </source>
</evidence>
<proteinExistence type="inferred from homology"/>
<dbReference type="InterPro" id="IPR050485">
    <property type="entry name" value="Proline_metab_enzyme"/>
</dbReference>
<dbReference type="GO" id="GO:0003700">
    <property type="term" value="F:DNA-binding transcription factor activity"/>
    <property type="evidence" value="ECO:0007669"/>
    <property type="project" value="InterPro"/>
</dbReference>
<evidence type="ECO:0000256" key="1">
    <source>
        <dbReference type="ARBA" id="ARBA00004786"/>
    </source>
</evidence>
<dbReference type="CDD" id="cd07124">
    <property type="entry name" value="ALDH_PutA-P5CDH-RocA"/>
    <property type="match status" value="1"/>
</dbReference>
<dbReference type="InterPro" id="IPR015590">
    <property type="entry name" value="Aldehyde_DH_dom"/>
</dbReference>
<reference evidence="14 15" key="1">
    <citation type="journal article" date="2012" name="BMC Genomics">
        <title>Genome analysis of a simultaneously predatory and prey-independent, novel Bdellovibrio bacteriovorus from the River Tiber, supports in silico predictions of both ancient and recent lateral gene transfer from diverse bacteria.</title>
        <authorList>
            <person name="Hobley L."/>
            <person name="Lerner T.R."/>
            <person name="Williams L.E."/>
            <person name="Lambert C."/>
            <person name="Till R."/>
            <person name="Milner D.S."/>
            <person name="Basford S.M."/>
            <person name="Capeness M.J."/>
            <person name="Fenton A.K."/>
            <person name="Atterbury R.J."/>
            <person name="Harris M.A."/>
            <person name="Sockett R.E."/>
        </authorList>
    </citation>
    <scope>NUCLEOTIDE SEQUENCE [LARGE SCALE GENOMIC DNA]</scope>
    <source>
        <strain evidence="14 15">Tiberius</strain>
    </source>
</reference>
<dbReference type="GO" id="GO:0010133">
    <property type="term" value="P:L-proline catabolic process to L-glutamate"/>
    <property type="evidence" value="ECO:0007669"/>
    <property type="project" value="UniProtKB-UniPathway"/>
</dbReference>
<dbReference type="EMBL" id="CP002930">
    <property type="protein sequence ID" value="AFY00934.1"/>
    <property type="molecule type" value="Genomic_DNA"/>
</dbReference>
<keyword evidence="4" id="KW-0520">NAD</keyword>
<dbReference type="Pfam" id="PF00171">
    <property type="entry name" value="Aldedh"/>
    <property type="match status" value="1"/>
</dbReference>
<dbReference type="InterPro" id="IPR025703">
    <property type="entry name" value="Bifunct_PutA"/>
</dbReference>
<name>K7Z8Z7_BDEBC</name>
<sequence>MNDIQSQIVSRGEEILKRMESQSKASIFSKDFWYGSIMEWSMKNEKFKTNMFRFVDVLPSINSGDEVARHLKEYFSEDGGTLPPVFNVGLGLGSLAPGLMAGAIKKNVMGMAKMFITGESPDEALPVLKKARKNKMTFTVDILGEATLSEKEAQDYSSKYMELVTWLAKDAEKWDEVPQIDRDHEGALPKVNVSVKMTALYSQIKDAAWDESKKILKERLRSVFRLGMEKGVFVNLDMEQYSVKHLTLEVFTELINEPEFKNYKFFGIVIQAYLRDSFEDVKALTEFAQKRGTPFWVRLVKGAYWDYETIEAEQRGWPVPVYTNKAESDANYELCAKYLLENIKFIRPAFASHNVRTLAACMLYAEKLNIPKEALEFQMLYGMAEPIKKTIVDMGYRMREYAPVGELIPGMAYLVRRLLENTSNESWLRGKFADNKSMAELLKDPAQGLTPTSPIIPKKPGKFYNEPLLDFAVKADREKMQKALAEAKASLPVNVNVVINNKDLQSGKIFDRVNPSQSDQIVGKIQMATTEQAEQAMQAAQTAYKTWKNVPCEQRAALVDKLADIMTRDRFKLIATQVLEVGKPWAEADGDIGEAIDFCRYYARHMRELQKPLRVGGLPGELSHYIYKSRGVTAVIAPWNFPLAILAGMVTAAAVAGNTVVMKPAEQSTVVAWGLMKMIQEAGFPQGVINFLPGYGEEVGEYIVNHKYTTTIAFTGSKAVGLHIMNRAAVVQPGQQHVKRCIIEMGGKNAVIIDNDADLDEAVDGVIYSAFGFSGQKCSAASRVIVLDEVYDRFVDRLVETAKSIEIHPADNPKAYMGPVVDKEAYDRILGTIAEAEKNHKLLFKGSVPGGGFFAPPTIFGEVPGDAKLAQAEIFGPVVAVIRAKNLDQALDIANSTEYALTGGVFSRSPANINRVKEELEVGNLYVNRGITGAMVDRHPFGGFKMSGIGSKTGGPDYLKQYMEPACVTENTLRRGFAPAEE</sequence>
<dbReference type="GO" id="GO:0003842">
    <property type="term" value="F:L-glutamate gamma-semialdehyde dehydrogenase activity"/>
    <property type="evidence" value="ECO:0007669"/>
    <property type="project" value="UniProtKB-EC"/>
</dbReference>
<dbReference type="PATRIC" id="fig|1069642.3.peg.1220"/>
<dbReference type="InterPro" id="IPR005932">
    <property type="entry name" value="RocA"/>
</dbReference>
<dbReference type="Gene3D" id="3.40.309.10">
    <property type="entry name" value="Aldehyde Dehydrogenase, Chain A, domain 2"/>
    <property type="match status" value="1"/>
</dbReference>
<dbReference type="GO" id="GO:0009898">
    <property type="term" value="C:cytoplasmic side of plasma membrane"/>
    <property type="evidence" value="ECO:0007669"/>
    <property type="project" value="TreeGrafter"/>
</dbReference>
<dbReference type="InterPro" id="IPR016160">
    <property type="entry name" value="Ald_DH_CS_CYS"/>
</dbReference>
<dbReference type="AlphaFoldDB" id="K7Z8Z7"/>
<dbReference type="PANTHER" id="PTHR42862:SF1">
    <property type="entry name" value="DELTA-1-PYRROLINE-5-CARBOXYLATE DEHYDROGENASE 2, ISOFORM A-RELATED"/>
    <property type="match status" value="1"/>
</dbReference>
<dbReference type="NCBIfam" id="TIGR01237">
    <property type="entry name" value="D1pyr5carbox2"/>
    <property type="match status" value="1"/>
</dbReference>
<dbReference type="InterPro" id="IPR029510">
    <property type="entry name" value="Ald_DH_CS_GLU"/>
</dbReference>
<organism evidence="14 15">
    <name type="scientific">Bdellovibrio bacteriovorus str. Tiberius</name>
    <dbReference type="NCBI Taxonomy" id="1069642"/>
    <lineage>
        <taxon>Bacteria</taxon>
        <taxon>Pseudomonadati</taxon>
        <taxon>Bdellovibrionota</taxon>
        <taxon>Bdellovibrionia</taxon>
        <taxon>Bdellovibrionales</taxon>
        <taxon>Pseudobdellovibrionaceae</taxon>
        <taxon>Bdellovibrio</taxon>
    </lineage>
</organism>
<evidence type="ECO:0000256" key="2">
    <source>
        <dbReference type="ARBA" id="ARBA00012884"/>
    </source>
</evidence>
<dbReference type="InterPro" id="IPR016163">
    <property type="entry name" value="Ald_DH_C"/>
</dbReference>
<dbReference type="PANTHER" id="PTHR42862">
    <property type="entry name" value="DELTA-1-PYRROLINE-5-CARBOXYLATE DEHYDROGENASE 1, ISOFORM A-RELATED"/>
    <property type="match status" value="1"/>
</dbReference>
<evidence type="ECO:0000259" key="12">
    <source>
        <dbReference type="Pfam" id="PF01619"/>
    </source>
</evidence>
<dbReference type="FunFam" id="3.40.605.10:FF:000045">
    <property type="entry name" value="1-pyrroline-5-carboxylate dehydrogenase 1"/>
    <property type="match status" value="1"/>
</dbReference>
<evidence type="ECO:0000256" key="7">
    <source>
        <dbReference type="ARBA" id="ARBA00061617"/>
    </source>
</evidence>
<dbReference type="RefSeq" id="WP_015090399.1">
    <property type="nucleotide sequence ID" value="NC_019567.1"/>
</dbReference>
<evidence type="ECO:0000256" key="9">
    <source>
        <dbReference type="PROSITE-ProRule" id="PRU10007"/>
    </source>
</evidence>
<feature type="domain" description="Proline dehydrogenase" evidence="12">
    <location>
        <begin position="127"/>
        <end position="429"/>
    </location>
</feature>
<comment type="similarity">
    <text evidence="7">Belongs to the aldehyde dehydrogenase family. RocA subfamily.</text>
</comment>
<dbReference type="PROSITE" id="PS00070">
    <property type="entry name" value="ALDEHYDE_DEHYDR_CYS"/>
    <property type="match status" value="1"/>
</dbReference>
<feature type="active site" evidence="8">
    <location>
        <position position="778"/>
    </location>
</feature>
<dbReference type="SUPFAM" id="SSF53720">
    <property type="entry name" value="ALDH-like"/>
    <property type="match status" value="1"/>
</dbReference>
<feature type="domain" description="Aldehyde dehydrogenase" evidence="11">
    <location>
        <begin position="506"/>
        <end position="965"/>
    </location>
</feature>
<dbReference type="InterPro" id="IPR029041">
    <property type="entry name" value="FAD-linked_oxidoreductase-like"/>
</dbReference>
<dbReference type="OrthoDB" id="5287067at2"/>
<dbReference type="Proteomes" id="UP000010074">
    <property type="component" value="Chromosome"/>
</dbReference>
<dbReference type="Gene3D" id="3.40.605.10">
    <property type="entry name" value="Aldehyde Dehydrogenase, Chain A, domain 1"/>
    <property type="match status" value="1"/>
</dbReference>
<evidence type="ECO:0000256" key="10">
    <source>
        <dbReference type="RuleBase" id="RU003345"/>
    </source>
</evidence>
<dbReference type="PROSITE" id="PS00687">
    <property type="entry name" value="ALDEHYDE_DEHYDR_GLU"/>
    <property type="match status" value="1"/>
</dbReference>
<dbReference type="Gene3D" id="3.20.20.220">
    <property type="match status" value="1"/>
</dbReference>
<dbReference type="Pfam" id="PF18083">
    <property type="entry name" value="PutA_N"/>
    <property type="match status" value="1"/>
</dbReference>
<comment type="catalytic activity">
    <reaction evidence="6">
        <text>L-glutamate 5-semialdehyde + NAD(+) + H2O = L-glutamate + NADH + 2 H(+)</text>
        <dbReference type="Rhea" id="RHEA:30235"/>
        <dbReference type="ChEBI" id="CHEBI:15377"/>
        <dbReference type="ChEBI" id="CHEBI:15378"/>
        <dbReference type="ChEBI" id="CHEBI:29985"/>
        <dbReference type="ChEBI" id="CHEBI:57540"/>
        <dbReference type="ChEBI" id="CHEBI:57945"/>
        <dbReference type="ChEBI" id="CHEBI:58066"/>
        <dbReference type="EC" id="1.2.1.88"/>
    </reaction>
</comment>
<evidence type="ECO:0000256" key="3">
    <source>
        <dbReference type="ARBA" id="ARBA00023002"/>
    </source>
</evidence>
<evidence type="ECO:0000256" key="8">
    <source>
        <dbReference type="PIRSR" id="PIRSR000197-1"/>
    </source>
</evidence>
<gene>
    <name evidence="14" type="primary">putA</name>
    <name evidence="14" type="ORF">Bdt_1235</name>
</gene>
<feature type="domain" description="Proline utilization A N-terminal" evidence="13">
    <location>
        <begin position="6"/>
        <end position="115"/>
    </location>
</feature>
<comment type="pathway">
    <text evidence="1">Amino-acid degradation; L-proline degradation into L-glutamate; L-glutamate from L-proline: step 2/2.</text>
</comment>
<accession>K7Z8Z7</accession>
<dbReference type="KEGG" id="bbat:Bdt_1235"/>
<dbReference type="SUPFAM" id="SSF51730">
    <property type="entry name" value="FAD-linked oxidoreductase"/>
    <property type="match status" value="1"/>
</dbReference>
<dbReference type="FunFam" id="3.40.309.10:FF:000005">
    <property type="entry name" value="1-pyrroline-5-carboxylate dehydrogenase 1"/>
    <property type="match status" value="1"/>
</dbReference>
<evidence type="ECO:0000259" key="13">
    <source>
        <dbReference type="Pfam" id="PF18083"/>
    </source>
</evidence>
<dbReference type="Pfam" id="PF01619">
    <property type="entry name" value="Pro_dh"/>
    <property type="match status" value="1"/>
</dbReference>
<evidence type="ECO:0000256" key="4">
    <source>
        <dbReference type="ARBA" id="ARBA00023027"/>
    </source>
</evidence>
<dbReference type="HOGENOM" id="CLU_005682_2_0_7"/>
<dbReference type="PIRSF" id="PIRSF000197">
    <property type="entry name" value="Bifunct_PutA"/>
    <property type="match status" value="1"/>
</dbReference>
<dbReference type="InterPro" id="IPR002872">
    <property type="entry name" value="Proline_DH_dom"/>
</dbReference>
<dbReference type="NCBIfam" id="NF002852">
    <property type="entry name" value="PRK03137.1"/>
    <property type="match status" value="1"/>
</dbReference>
<dbReference type="InterPro" id="IPR041514">
    <property type="entry name" value="PutA_N"/>
</dbReference>
<evidence type="ECO:0000256" key="5">
    <source>
        <dbReference type="ARBA" id="ARBA00032259"/>
    </source>
</evidence>
<dbReference type="InterPro" id="IPR016162">
    <property type="entry name" value="Ald_DH_N"/>
</dbReference>
<dbReference type="GO" id="GO:0004657">
    <property type="term" value="F:proline dehydrogenase activity"/>
    <property type="evidence" value="ECO:0007669"/>
    <property type="project" value="InterPro"/>
</dbReference>
<dbReference type="STRING" id="1069642.Bdt_1235"/>